<dbReference type="GO" id="GO:0005634">
    <property type="term" value="C:nucleus"/>
    <property type="evidence" value="ECO:0007669"/>
    <property type="project" value="UniProtKB-SubCell"/>
</dbReference>
<dbReference type="Proteomes" id="UP000192639">
    <property type="component" value="Unassembled WGS sequence"/>
</dbReference>
<gene>
    <name evidence="4" type="ORF">ECANGB1_775</name>
</gene>
<comment type="similarity">
    <text evidence="2">Belongs to the NOC2 family.</text>
</comment>
<evidence type="ECO:0000313" key="5">
    <source>
        <dbReference type="Proteomes" id="UP000192639"/>
    </source>
</evidence>
<proteinExistence type="inferred from homology"/>
<sequence length="238" mass="27434">MDDLIFLYENPERLNDLIDEFRAKRSYADEITELKSMIEKDDAERMRIIFYVKILSKCVVKKSDVTEFHSTVLREVGRRNSIKNGILVLNMINSLGEGRAFVPVVFEALKLLAAVVATRPKAQISRKFSLDRIKITSDDMQSVELQLFLVEEAIGVIRRSMSAHSKSIGFPELAEAVNRELRKAKVGDFKEVVGSLVNRIEKRRLLILKEREEAFRKEDVLDENKVREFEKKIGSVEM</sequence>
<name>A0A1Y1S7H6_9MICR</name>
<dbReference type="InterPro" id="IPR005343">
    <property type="entry name" value="Noc2"/>
</dbReference>
<keyword evidence="3" id="KW-0539">Nucleus</keyword>
<dbReference type="VEuPathDB" id="MicrosporidiaDB:ECANGB1_775"/>
<organism evidence="4 5">
    <name type="scientific">Enterospora canceri</name>
    <dbReference type="NCBI Taxonomy" id="1081671"/>
    <lineage>
        <taxon>Eukaryota</taxon>
        <taxon>Fungi</taxon>
        <taxon>Fungi incertae sedis</taxon>
        <taxon>Microsporidia</taxon>
        <taxon>Enterocytozoonidae</taxon>
        <taxon>Enterospora</taxon>
    </lineage>
</organism>
<dbReference type="EMBL" id="LWDP01000022">
    <property type="protein sequence ID" value="ORD94388.1"/>
    <property type="molecule type" value="Genomic_DNA"/>
</dbReference>
<reference evidence="4 5" key="1">
    <citation type="journal article" date="2017" name="Environ. Microbiol.">
        <title>Decay of the glycolytic pathway and adaptation to intranuclear parasitism within Enterocytozoonidae microsporidia.</title>
        <authorList>
            <person name="Wiredu Boakye D."/>
            <person name="Jaroenlak P."/>
            <person name="Prachumwat A."/>
            <person name="Williams T.A."/>
            <person name="Bateman K.S."/>
            <person name="Itsathitphaisarn O."/>
            <person name="Sritunyalucksana K."/>
            <person name="Paszkiewicz K.H."/>
            <person name="Moore K.A."/>
            <person name="Stentiford G.D."/>
            <person name="Williams B.A."/>
        </authorList>
    </citation>
    <scope>NUCLEOTIDE SEQUENCE [LARGE SCALE GENOMIC DNA]</scope>
    <source>
        <strain evidence="4 5">GB1</strain>
    </source>
</reference>
<dbReference type="Pfam" id="PF03715">
    <property type="entry name" value="Noc2"/>
    <property type="match status" value="1"/>
</dbReference>
<evidence type="ECO:0000313" key="4">
    <source>
        <dbReference type="EMBL" id="ORD94388.1"/>
    </source>
</evidence>
<comment type="subcellular location">
    <subcellularLocation>
        <location evidence="1">Nucleus</location>
    </subcellularLocation>
</comment>
<accession>A0A1Y1S7H6</accession>
<comment type="caution">
    <text evidence="4">The sequence shown here is derived from an EMBL/GenBank/DDBJ whole genome shotgun (WGS) entry which is preliminary data.</text>
</comment>
<dbReference type="OrthoDB" id="10266662at2759"/>
<dbReference type="AlphaFoldDB" id="A0A1Y1S7H6"/>
<keyword evidence="5" id="KW-1185">Reference proteome</keyword>
<evidence type="ECO:0000256" key="3">
    <source>
        <dbReference type="ARBA" id="ARBA00023242"/>
    </source>
</evidence>
<protein>
    <submittedName>
        <fullName evidence="4">Uncharacterized protein</fullName>
    </submittedName>
</protein>
<evidence type="ECO:0000256" key="1">
    <source>
        <dbReference type="ARBA" id="ARBA00004123"/>
    </source>
</evidence>
<evidence type="ECO:0000256" key="2">
    <source>
        <dbReference type="ARBA" id="ARBA00005907"/>
    </source>
</evidence>